<dbReference type="AlphaFoldDB" id="A6NX16"/>
<dbReference type="EMBL" id="AAXG02000019">
    <property type="protein sequence ID" value="EDM99363.1"/>
    <property type="molecule type" value="Genomic_DNA"/>
</dbReference>
<organism evidence="1 2">
    <name type="scientific">Pseudoflavonifractor capillosus ATCC 29799</name>
    <dbReference type="NCBI Taxonomy" id="411467"/>
    <lineage>
        <taxon>Bacteria</taxon>
        <taxon>Bacillati</taxon>
        <taxon>Bacillota</taxon>
        <taxon>Clostridia</taxon>
        <taxon>Eubacteriales</taxon>
        <taxon>Oscillospiraceae</taxon>
        <taxon>Pseudoflavonifractor</taxon>
    </lineage>
</organism>
<reference evidence="1 2" key="2">
    <citation type="submission" date="2007-06" db="EMBL/GenBank/DDBJ databases">
        <title>Draft genome sequence of Pseudoflavonifractor capillosus ATCC 29799.</title>
        <authorList>
            <person name="Sudarsanam P."/>
            <person name="Ley R."/>
            <person name="Guruge J."/>
            <person name="Turnbaugh P.J."/>
            <person name="Mahowald M."/>
            <person name="Liep D."/>
            <person name="Gordon J."/>
        </authorList>
    </citation>
    <scope>NUCLEOTIDE SEQUENCE [LARGE SCALE GENOMIC DNA]</scope>
    <source>
        <strain evidence="1 2">ATCC 29799</strain>
    </source>
</reference>
<evidence type="ECO:0000313" key="1">
    <source>
        <dbReference type="EMBL" id="EDM99363.1"/>
    </source>
</evidence>
<sequence>MSIHLSPGGRSRGSVQILFRAARRPAVSYFTTVEVERQAENVS</sequence>
<protein>
    <submittedName>
        <fullName evidence="1">Uncharacterized protein</fullName>
    </submittedName>
</protein>
<dbReference type="STRING" id="411467.BACCAP_02760"/>
<proteinExistence type="predicted"/>
<dbReference type="Proteomes" id="UP000003639">
    <property type="component" value="Unassembled WGS sequence"/>
</dbReference>
<keyword evidence="2" id="KW-1185">Reference proteome</keyword>
<name>A6NX16_9FIRM</name>
<evidence type="ECO:0000313" key="2">
    <source>
        <dbReference type="Proteomes" id="UP000003639"/>
    </source>
</evidence>
<gene>
    <name evidence="1" type="ORF">BACCAP_02760</name>
</gene>
<reference evidence="1 2" key="1">
    <citation type="submission" date="2007-04" db="EMBL/GenBank/DDBJ databases">
        <authorList>
            <person name="Fulton L."/>
            <person name="Clifton S."/>
            <person name="Fulton B."/>
            <person name="Xu J."/>
            <person name="Minx P."/>
            <person name="Pepin K.H."/>
            <person name="Johnson M."/>
            <person name="Thiruvilangam P."/>
            <person name="Bhonagiri V."/>
            <person name="Nash W.E."/>
            <person name="Mardis E.R."/>
            <person name="Wilson R.K."/>
        </authorList>
    </citation>
    <scope>NUCLEOTIDE SEQUENCE [LARGE SCALE GENOMIC DNA]</scope>
    <source>
        <strain evidence="1 2">ATCC 29799</strain>
    </source>
</reference>
<comment type="caution">
    <text evidence="1">The sequence shown here is derived from an EMBL/GenBank/DDBJ whole genome shotgun (WGS) entry which is preliminary data.</text>
</comment>
<accession>A6NX16</accession>